<dbReference type="InterPro" id="IPR050469">
    <property type="entry name" value="Diguanylate_Cyclase"/>
</dbReference>
<evidence type="ECO:0000313" key="5">
    <source>
        <dbReference type="Proteomes" id="UP001236369"/>
    </source>
</evidence>
<keyword evidence="5" id="KW-1185">Reference proteome</keyword>
<comment type="catalytic activity">
    <reaction evidence="2">
        <text>2 GTP = 3',3'-c-di-GMP + 2 diphosphate</text>
        <dbReference type="Rhea" id="RHEA:24898"/>
        <dbReference type="ChEBI" id="CHEBI:33019"/>
        <dbReference type="ChEBI" id="CHEBI:37565"/>
        <dbReference type="ChEBI" id="CHEBI:58805"/>
        <dbReference type="EC" id="2.7.7.65"/>
    </reaction>
</comment>
<evidence type="ECO:0000259" key="3">
    <source>
        <dbReference type="PROSITE" id="PS50887"/>
    </source>
</evidence>
<dbReference type="PANTHER" id="PTHR45138">
    <property type="entry name" value="REGULATORY COMPONENTS OF SENSORY TRANSDUCTION SYSTEM"/>
    <property type="match status" value="1"/>
</dbReference>
<dbReference type="PROSITE" id="PS50887">
    <property type="entry name" value="GGDEF"/>
    <property type="match status" value="1"/>
</dbReference>
<dbReference type="NCBIfam" id="TIGR00254">
    <property type="entry name" value="GGDEF"/>
    <property type="match status" value="1"/>
</dbReference>
<dbReference type="EC" id="2.7.7.65" evidence="1"/>
<dbReference type="InterPro" id="IPR043128">
    <property type="entry name" value="Rev_trsase/Diguanyl_cyclase"/>
</dbReference>
<dbReference type="InterPro" id="IPR000160">
    <property type="entry name" value="GGDEF_dom"/>
</dbReference>
<comment type="caution">
    <text evidence="4">The sequence shown here is derived from an EMBL/GenBank/DDBJ whole genome shotgun (WGS) entry which is preliminary data.</text>
</comment>
<gene>
    <name evidence="4" type="ORF">QO016_000001</name>
</gene>
<dbReference type="Gene3D" id="3.30.70.270">
    <property type="match status" value="1"/>
</dbReference>
<dbReference type="SMART" id="SM00267">
    <property type="entry name" value="GGDEF"/>
    <property type="match status" value="1"/>
</dbReference>
<dbReference type="SUPFAM" id="SSF55073">
    <property type="entry name" value="Nucleotide cyclase"/>
    <property type="match status" value="1"/>
</dbReference>
<proteinExistence type="predicted"/>
<dbReference type="InterPro" id="IPR029787">
    <property type="entry name" value="Nucleotide_cyclase"/>
</dbReference>
<evidence type="ECO:0000256" key="2">
    <source>
        <dbReference type="ARBA" id="ARBA00034247"/>
    </source>
</evidence>
<dbReference type="RefSeq" id="WP_238247506.1">
    <property type="nucleotide sequence ID" value="NZ_BPQX01000011.1"/>
</dbReference>
<organism evidence="4 5">
    <name type="scientific">Methylobacterium persicinum</name>
    <dbReference type="NCBI Taxonomy" id="374426"/>
    <lineage>
        <taxon>Bacteria</taxon>
        <taxon>Pseudomonadati</taxon>
        <taxon>Pseudomonadota</taxon>
        <taxon>Alphaproteobacteria</taxon>
        <taxon>Hyphomicrobiales</taxon>
        <taxon>Methylobacteriaceae</taxon>
        <taxon>Methylobacterium</taxon>
    </lineage>
</organism>
<evidence type="ECO:0000313" key="4">
    <source>
        <dbReference type="EMBL" id="MDQ0440524.1"/>
    </source>
</evidence>
<dbReference type="Pfam" id="PF00990">
    <property type="entry name" value="GGDEF"/>
    <property type="match status" value="1"/>
</dbReference>
<protein>
    <recommendedName>
        <fullName evidence="1">diguanylate cyclase</fullName>
        <ecNumber evidence="1">2.7.7.65</ecNumber>
    </recommendedName>
</protein>
<reference evidence="4 5" key="1">
    <citation type="submission" date="2023-07" db="EMBL/GenBank/DDBJ databases">
        <title>Genomic Encyclopedia of Type Strains, Phase IV (KMG-IV): sequencing the most valuable type-strain genomes for metagenomic binning, comparative biology and taxonomic classification.</title>
        <authorList>
            <person name="Goeker M."/>
        </authorList>
    </citation>
    <scope>NUCLEOTIDE SEQUENCE [LARGE SCALE GENOMIC DNA]</scope>
    <source>
        <strain evidence="4 5">DSM 19562</strain>
    </source>
</reference>
<evidence type="ECO:0000256" key="1">
    <source>
        <dbReference type="ARBA" id="ARBA00012528"/>
    </source>
</evidence>
<dbReference type="Proteomes" id="UP001236369">
    <property type="component" value="Unassembled WGS sequence"/>
</dbReference>
<name>A0ABU0HDX6_9HYPH</name>
<feature type="domain" description="GGDEF" evidence="3">
    <location>
        <begin position="133"/>
        <end position="264"/>
    </location>
</feature>
<accession>A0ABU0HDX6</accession>
<sequence>MWAALVAACLILAAADRGVPEAGMAALFIPLITFAGWRLGPREACSVALAAALLNVSTPHAGDAGLPPVLAILRGILRLGTNAFVVWAVCTLRSAYDRERTAARHDGLTGALNRAAFEEHARSILEAEPCDQRVTVLALADIDDFKVVNDTGGHAAGDAVLRAFAEIAAASLDGRERLGRLGGDEFVLLLEADTAEAARSRIEAVHRRLTDDLWSAPVPATASIGALVLQPERRHDWVSALKAADHVMYAVKASGKNALRVEISGMVAASPDMSRLPARAFAVA</sequence>
<dbReference type="CDD" id="cd01949">
    <property type="entry name" value="GGDEF"/>
    <property type="match status" value="1"/>
</dbReference>
<dbReference type="EMBL" id="JAUSVV010000001">
    <property type="protein sequence ID" value="MDQ0440524.1"/>
    <property type="molecule type" value="Genomic_DNA"/>
</dbReference>
<dbReference type="PANTHER" id="PTHR45138:SF9">
    <property type="entry name" value="DIGUANYLATE CYCLASE DGCM-RELATED"/>
    <property type="match status" value="1"/>
</dbReference>